<evidence type="ECO:0000313" key="4">
    <source>
        <dbReference type="Proteomes" id="UP000738325"/>
    </source>
</evidence>
<keyword evidence="2" id="KW-0472">Membrane</keyword>
<evidence type="ECO:0000256" key="2">
    <source>
        <dbReference type="SAM" id="Phobius"/>
    </source>
</evidence>
<evidence type="ECO:0000256" key="1">
    <source>
        <dbReference type="SAM" id="MobiDB-lite"/>
    </source>
</evidence>
<keyword evidence="4" id="KW-1185">Reference proteome</keyword>
<feature type="transmembrane region" description="Helical" evidence="2">
    <location>
        <begin position="78"/>
        <end position="97"/>
    </location>
</feature>
<reference evidence="3" key="1">
    <citation type="journal article" date="2020" name="Fungal Divers.">
        <title>Resolving the Mortierellaceae phylogeny through synthesis of multi-gene phylogenetics and phylogenomics.</title>
        <authorList>
            <person name="Vandepol N."/>
            <person name="Liber J."/>
            <person name="Desiro A."/>
            <person name="Na H."/>
            <person name="Kennedy M."/>
            <person name="Barry K."/>
            <person name="Grigoriev I.V."/>
            <person name="Miller A.N."/>
            <person name="O'Donnell K."/>
            <person name="Stajich J.E."/>
            <person name="Bonito G."/>
        </authorList>
    </citation>
    <scope>NUCLEOTIDE SEQUENCE</scope>
    <source>
        <strain evidence="3">REB-010B</strain>
    </source>
</reference>
<feature type="transmembrane region" description="Helical" evidence="2">
    <location>
        <begin position="122"/>
        <end position="144"/>
    </location>
</feature>
<feature type="region of interest" description="Disordered" evidence="1">
    <location>
        <begin position="215"/>
        <end position="243"/>
    </location>
</feature>
<keyword evidence="2" id="KW-1133">Transmembrane helix</keyword>
<sequence length="243" mass="27743">MSALLLRRLRIWVAFLSVVTVIIMAAFYGYLAHLYSEANQEFRLGWQDWVSIVGSVIFFFSYIYALRGKPRVHRYARAFLLFVVCVLVLYVNLKSIAQEVKFASLQYPYKAFYCSSDEPTCFLFWTYDFLTVITGFFILFELALTLKVGPLEPGSQQLYGRHGYETGANVVVVSPEQPPHGGYVPQPLYYPQQNQYAYPQMAGVSGAATMPAHKVEEPSPMVQQQQPYYGYQQPSGYQQPQVS</sequence>
<protein>
    <submittedName>
        <fullName evidence="3">Uncharacterized protein</fullName>
    </submittedName>
</protein>
<evidence type="ECO:0000313" key="3">
    <source>
        <dbReference type="EMBL" id="KAG0320787.1"/>
    </source>
</evidence>
<dbReference type="EMBL" id="JAAAIP010000268">
    <property type="protein sequence ID" value="KAG0320787.1"/>
    <property type="molecule type" value="Genomic_DNA"/>
</dbReference>
<organism evidence="3 4">
    <name type="scientific">Dissophora globulifera</name>
    <dbReference type="NCBI Taxonomy" id="979702"/>
    <lineage>
        <taxon>Eukaryota</taxon>
        <taxon>Fungi</taxon>
        <taxon>Fungi incertae sedis</taxon>
        <taxon>Mucoromycota</taxon>
        <taxon>Mortierellomycotina</taxon>
        <taxon>Mortierellomycetes</taxon>
        <taxon>Mortierellales</taxon>
        <taxon>Mortierellaceae</taxon>
        <taxon>Dissophora</taxon>
    </lineage>
</organism>
<feature type="transmembrane region" description="Helical" evidence="2">
    <location>
        <begin position="49"/>
        <end position="66"/>
    </location>
</feature>
<gene>
    <name evidence="3" type="ORF">BGZ99_004293</name>
</gene>
<keyword evidence="2" id="KW-0812">Transmembrane</keyword>
<dbReference type="Proteomes" id="UP000738325">
    <property type="component" value="Unassembled WGS sequence"/>
</dbReference>
<feature type="transmembrane region" description="Helical" evidence="2">
    <location>
        <begin position="12"/>
        <end position="29"/>
    </location>
</feature>
<feature type="compositionally biased region" description="Low complexity" evidence="1">
    <location>
        <begin position="222"/>
        <end position="243"/>
    </location>
</feature>
<dbReference type="AlphaFoldDB" id="A0A9P6UV78"/>
<proteinExistence type="predicted"/>
<accession>A0A9P6UV78</accession>
<dbReference type="OrthoDB" id="2448085at2759"/>
<name>A0A9P6UV78_9FUNG</name>
<comment type="caution">
    <text evidence="3">The sequence shown here is derived from an EMBL/GenBank/DDBJ whole genome shotgun (WGS) entry which is preliminary data.</text>
</comment>